<reference evidence="2" key="1">
    <citation type="submission" date="2017-09" db="EMBL/GenBank/DDBJ databases">
        <title>Depth-based differentiation of microbial function through sediment-hosted aquifers and enrichment of novel symbionts in the deep terrestrial subsurface.</title>
        <authorList>
            <person name="Probst A.J."/>
            <person name="Ladd B."/>
            <person name="Jarett J.K."/>
            <person name="Geller-Mcgrath D.E."/>
            <person name="Sieber C.M.K."/>
            <person name="Emerson J.B."/>
            <person name="Anantharaman K."/>
            <person name="Thomas B.C."/>
            <person name="Malmstrom R."/>
            <person name="Stieglmeier M."/>
            <person name="Klingl A."/>
            <person name="Woyke T."/>
            <person name="Ryan C.M."/>
            <person name="Banfield J.F."/>
        </authorList>
    </citation>
    <scope>NUCLEOTIDE SEQUENCE [LARGE SCALE GENOMIC DNA]</scope>
</reference>
<gene>
    <name evidence="1" type="ORF">CO051_02660</name>
</gene>
<dbReference type="EMBL" id="PFSC01000070">
    <property type="protein sequence ID" value="PJC32725.1"/>
    <property type="molecule type" value="Genomic_DNA"/>
</dbReference>
<dbReference type="AlphaFoldDB" id="A0A2M8F0B3"/>
<proteinExistence type="predicted"/>
<name>A0A2M8F0B3_9BACT</name>
<dbReference type="Proteomes" id="UP000231383">
    <property type="component" value="Unassembled WGS sequence"/>
</dbReference>
<comment type="caution">
    <text evidence="1">The sequence shown here is derived from an EMBL/GenBank/DDBJ whole genome shotgun (WGS) entry which is preliminary data.</text>
</comment>
<sequence length="188" mass="21989">MKFVLHNVIPHYIEHDILQSSGRKIHDSYYCIEYFDFVMNGQKEFIIPDGCPELYKQLFLILKKYAKKNKTLEEQSSYLFMKESYDTCTLLLHAIDSTTKKPCTLFRTIFPKIEWANIEDFLLIAGLAVCKQSEKRTLKYELPVFDSRYELIIEGENNMLTLFAPDEDKLIDSLTVIGHTVDEGKLEE</sequence>
<evidence type="ECO:0000313" key="1">
    <source>
        <dbReference type="EMBL" id="PJC32725.1"/>
    </source>
</evidence>
<evidence type="ECO:0000313" key="2">
    <source>
        <dbReference type="Proteomes" id="UP000231383"/>
    </source>
</evidence>
<accession>A0A2M8F0B3</accession>
<protein>
    <submittedName>
        <fullName evidence="1">Uncharacterized protein</fullName>
    </submittedName>
</protein>
<organism evidence="1 2">
    <name type="scientific">Candidatus Roizmanbacteria bacterium CG_4_9_14_0_2_um_filter_39_13</name>
    <dbReference type="NCBI Taxonomy" id="1974839"/>
    <lineage>
        <taxon>Bacteria</taxon>
        <taxon>Candidatus Roizmaniibacteriota</taxon>
    </lineage>
</organism>